<dbReference type="InterPro" id="IPR011009">
    <property type="entry name" value="Kinase-like_dom_sf"/>
</dbReference>
<dbReference type="RefSeq" id="WP_173268696.1">
    <property type="nucleotide sequence ID" value="NZ_JABMKV010000001.1"/>
</dbReference>
<name>A0ABX2D9H6_9SPHI</name>
<dbReference type="PANTHER" id="PTHR21064">
    <property type="entry name" value="AMINOGLYCOSIDE PHOSPHOTRANSFERASE DOMAIN-CONTAINING PROTEIN-RELATED"/>
    <property type="match status" value="1"/>
</dbReference>
<dbReference type="SUPFAM" id="SSF56112">
    <property type="entry name" value="Protein kinase-like (PK-like)"/>
    <property type="match status" value="1"/>
</dbReference>
<organism evidence="2 3">
    <name type="scientific">Pedobacter boryungensis</name>
    <dbReference type="NCBI Taxonomy" id="869962"/>
    <lineage>
        <taxon>Bacteria</taxon>
        <taxon>Pseudomonadati</taxon>
        <taxon>Bacteroidota</taxon>
        <taxon>Sphingobacteriia</taxon>
        <taxon>Sphingobacteriales</taxon>
        <taxon>Sphingobacteriaceae</taxon>
        <taxon>Pedobacter</taxon>
    </lineage>
</organism>
<evidence type="ECO:0000313" key="3">
    <source>
        <dbReference type="Proteomes" id="UP000762110"/>
    </source>
</evidence>
<comment type="caution">
    <text evidence="2">The sequence shown here is derived from an EMBL/GenBank/DDBJ whole genome shotgun (WGS) entry which is preliminary data.</text>
</comment>
<proteinExistence type="predicted"/>
<protein>
    <submittedName>
        <fullName evidence="2">Aminoglycoside phosphotransferase family protein</fullName>
    </submittedName>
</protein>
<dbReference type="EMBL" id="JABMKV010000001">
    <property type="protein sequence ID" value="NQX30502.1"/>
    <property type="molecule type" value="Genomic_DNA"/>
</dbReference>
<dbReference type="InterPro" id="IPR050249">
    <property type="entry name" value="Pseudomonas-type_ThrB"/>
</dbReference>
<feature type="domain" description="Aminoglycoside phosphotransferase" evidence="1">
    <location>
        <begin position="18"/>
        <end position="244"/>
    </location>
</feature>
<gene>
    <name evidence="2" type="ORF">HQN85_02110</name>
</gene>
<keyword evidence="3" id="KW-1185">Reference proteome</keyword>
<reference evidence="2 3" key="1">
    <citation type="submission" date="2020-05" db="EMBL/GenBank/DDBJ databases">
        <title>Description of Pedobacter foliorum sp. nov.</title>
        <authorList>
            <person name="Qi S."/>
            <person name="Carlier A."/>
            <person name="Cnockaert M."/>
            <person name="Vandamme P."/>
        </authorList>
    </citation>
    <scope>NUCLEOTIDE SEQUENCE [LARGE SCALE GENOMIC DNA]</scope>
    <source>
        <strain evidence="2 3">LMG 31300</strain>
    </source>
</reference>
<evidence type="ECO:0000259" key="1">
    <source>
        <dbReference type="Pfam" id="PF01636"/>
    </source>
</evidence>
<dbReference type="Gene3D" id="3.90.1200.10">
    <property type="match status" value="1"/>
</dbReference>
<accession>A0ABX2D9H6</accession>
<dbReference type="PANTHER" id="PTHR21064:SF5">
    <property type="entry name" value="SLR1880 PROTEIN"/>
    <property type="match status" value="1"/>
</dbReference>
<dbReference type="Proteomes" id="UP000762110">
    <property type="component" value="Unassembled WGS sequence"/>
</dbReference>
<evidence type="ECO:0000313" key="2">
    <source>
        <dbReference type="EMBL" id="NQX30502.1"/>
    </source>
</evidence>
<dbReference type="InterPro" id="IPR002575">
    <property type="entry name" value="Aminoglycoside_PTrfase"/>
</dbReference>
<dbReference type="Pfam" id="PF01636">
    <property type="entry name" value="APH"/>
    <property type="match status" value="1"/>
</dbReference>
<sequence>MFQEILASYGLQFDDYKIELHGSGLINYTWKVSGVENDYLLQKINTTVFKDPIHIDENLVELRKFLDKYSPDYLFVSPLPNLKNETMVVVNEEYYRIFPFIKNSKSADYVKYADEAYQASRQFGQFAKELDGFDTRKLKYTLADFHNLSLRVEQFKSALKNASIDRLQQATAEIEELTHLDYIAIKYQELIQNGKLKERVVHHDTKINNVLLHDETGEGICVIDLDTVMPGYYISDVGDMMRTYLSEANEEEKELTKVFVREEMFFAIYRGYMEEMGEVLSISEKEQFIFSGKFMIYMQALRFLTDFLNDDIYYHTTYSEHNLVRAKNQVQLLKSYLASEYIFEKIFQENSLVK</sequence>